<comment type="cofactor">
    <cofactor evidence="11">
        <name>Zn(2+)</name>
        <dbReference type="ChEBI" id="CHEBI:29105"/>
    </cofactor>
    <text evidence="11">Binds 1 zinc ion per subunit.</text>
</comment>
<keyword evidence="7 11" id="KW-0067">ATP-binding</keyword>
<dbReference type="GO" id="GO:0005524">
    <property type="term" value="F:ATP binding"/>
    <property type="evidence" value="ECO:0007669"/>
    <property type="project" value="UniProtKB-UniRule"/>
</dbReference>
<dbReference type="PIRSF" id="PIRSF006293">
    <property type="entry name" value="ExsB"/>
    <property type="match status" value="1"/>
</dbReference>
<evidence type="ECO:0000313" key="12">
    <source>
        <dbReference type="EMBL" id="HIW79626.1"/>
    </source>
</evidence>
<evidence type="ECO:0000256" key="1">
    <source>
        <dbReference type="ARBA" id="ARBA00005061"/>
    </source>
</evidence>
<dbReference type="SUPFAM" id="SSF52402">
    <property type="entry name" value="Adenine nucleotide alpha hydrolases-like"/>
    <property type="match status" value="1"/>
</dbReference>
<dbReference type="InterPro" id="IPR014729">
    <property type="entry name" value="Rossmann-like_a/b/a_fold"/>
</dbReference>
<evidence type="ECO:0000256" key="10">
    <source>
        <dbReference type="ARBA" id="ARBA00047890"/>
    </source>
</evidence>
<comment type="pathway">
    <text evidence="1 11">Purine metabolism; 7-cyano-7-deazaguanine biosynthesis.</text>
</comment>
<dbReference type="PANTHER" id="PTHR42914:SF1">
    <property type="entry name" value="7-CYANO-7-DEAZAGUANINE SYNTHASE"/>
    <property type="match status" value="1"/>
</dbReference>
<feature type="binding site" evidence="11">
    <location>
        <position position="203"/>
    </location>
    <ligand>
        <name>Zn(2+)</name>
        <dbReference type="ChEBI" id="CHEBI:29105"/>
    </ligand>
</feature>
<comment type="similarity">
    <text evidence="8 11">Belongs to the QueC family.</text>
</comment>
<dbReference type="NCBIfam" id="TIGR00364">
    <property type="entry name" value="7-cyano-7-deazaguanine synthase QueC"/>
    <property type="match status" value="1"/>
</dbReference>
<keyword evidence="6 11" id="KW-0862">Zinc</keyword>
<dbReference type="PANTHER" id="PTHR42914">
    <property type="entry name" value="7-CYANO-7-DEAZAGUANINE SYNTHASE"/>
    <property type="match status" value="1"/>
</dbReference>
<evidence type="ECO:0000256" key="6">
    <source>
        <dbReference type="ARBA" id="ARBA00022833"/>
    </source>
</evidence>
<evidence type="ECO:0000256" key="8">
    <source>
        <dbReference type="ARBA" id="ARBA00037993"/>
    </source>
</evidence>
<comment type="function">
    <text evidence="11">Catalyzes the ATP-dependent conversion of 7-carboxy-7-deazaguanine (CDG) to 7-cyano-7-deazaguanine (preQ(0)).</text>
</comment>
<gene>
    <name evidence="11 12" type="primary">queC</name>
    <name evidence="12" type="ORF">H9874_10870</name>
</gene>
<accession>A0A9D1R0U5</accession>
<dbReference type="EC" id="6.3.4.20" evidence="9 11"/>
<keyword evidence="3 11" id="KW-0479">Metal-binding</keyword>
<keyword evidence="4 11" id="KW-0547">Nucleotide-binding</keyword>
<feature type="binding site" evidence="11">
    <location>
        <position position="221"/>
    </location>
    <ligand>
        <name>Zn(2+)</name>
        <dbReference type="ChEBI" id="CHEBI:29105"/>
    </ligand>
</feature>
<reference evidence="12" key="2">
    <citation type="submission" date="2021-04" db="EMBL/GenBank/DDBJ databases">
        <authorList>
            <person name="Gilroy R."/>
        </authorList>
    </citation>
    <scope>NUCLEOTIDE SEQUENCE</scope>
    <source>
        <strain evidence="12">ChiSxjej5B17-1746</strain>
    </source>
</reference>
<evidence type="ECO:0000313" key="13">
    <source>
        <dbReference type="Proteomes" id="UP000824264"/>
    </source>
</evidence>
<dbReference type="Gene3D" id="3.40.50.620">
    <property type="entry name" value="HUPs"/>
    <property type="match status" value="1"/>
</dbReference>
<dbReference type="HAMAP" id="MF_01633">
    <property type="entry name" value="QueC"/>
    <property type="match status" value="1"/>
</dbReference>
<sequence length="243" mass="26785">MNSIDASALVIFSGGQDSATCLGWALNRFSRVLTVGFDYGQRHHVEMECRRNMLDAVRADRNLPPQWAARLGEDTILTLGLFNQIGETAMTSDMEISFNEKGIPNTFVPGRNLVFLTAAAALAWRKGIRHLVMGVCETDFSGYPDCRDDTIKAMQVALNLGMDARFAVHTPLMRLDKAATWTLAEEEGGAPFVEAVRTVTHTCYIGDRGELHPWGYGCGTCPACKLRARGWEAYAAHGQETRP</sequence>
<comment type="caution">
    <text evidence="12">The sequence shown here is derived from an EMBL/GenBank/DDBJ whole genome shotgun (WGS) entry which is preliminary data.</text>
</comment>
<keyword evidence="5 11" id="KW-0671">Queuosine biosynthesis</keyword>
<name>A0A9D1R0U5_9BACT</name>
<dbReference type="GO" id="GO:0008616">
    <property type="term" value="P:tRNA queuosine(34) biosynthetic process"/>
    <property type="evidence" value="ECO:0007669"/>
    <property type="project" value="UniProtKB-UniRule"/>
</dbReference>
<feature type="binding site" evidence="11">
    <location>
        <begin position="12"/>
        <end position="22"/>
    </location>
    <ligand>
        <name>ATP</name>
        <dbReference type="ChEBI" id="CHEBI:30616"/>
    </ligand>
</feature>
<comment type="catalytic activity">
    <reaction evidence="10 11">
        <text>7-carboxy-7-carbaguanine + NH4(+) + 2 ATP = 7-cyano-7-carbaguanine + 2 AMP + 2 diphosphate + 2 H(+)</text>
        <dbReference type="Rhea" id="RHEA:27982"/>
        <dbReference type="ChEBI" id="CHEBI:15378"/>
        <dbReference type="ChEBI" id="CHEBI:28938"/>
        <dbReference type="ChEBI" id="CHEBI:30616"/>
        <dbReference type="ChEBI" id="CHEBI:33019"/>
        <dbReference type="ChEBI" id="CHEBI:45075"/>
        <dbReference type="ChEBI" id="CHEBI:61036"/>
        <dbReference type="ChEBI" id="CHEBI:456215"/>
        <dbReference type="EC" id="6.3.4.20"/>
    </reaction>
</comment>
<dbReference type="GO" id="GO:0016879">
    <property type="term" value="F:ligase activity, forming carbon-nitrogen bonds"/>
    <property type="evidence" value="ECO:0007669"/>
    <property type="project" value="UniProtKB-UniRule"/>
</dbReference>
<dbReference type="Pfam" id="PF06508">
    <property type="entry name" value="QueC"/>
    <property type="match status" value="1"/>
</dbReference>
<evidence type="ECO:0000256" key="4">
    <source>
        <dbReference type="ARBA" id="ARBA00022741"/>
    </source>
</evidence>
<dbReference type="GO" id="GO:0008270">
    <property type="term" value="F:zinc ion binding"/>
    <property type="evidence" value="ECO:0007669"/>
    <property type="project" value="UniProtKB-UniRule"/>
</dbReference>
<reference evidence="12" key="1">
    <citation type="journal article" date="2021" name="PeerJ">
        <title>Extensive microbial diversity within the chicken gut microbiome revealed by metagenomics and culture.</title>
        <authorList>
            <person name="Gilroy R."/>
            <person name="Ravi A."/>
            <person name="Getino M."/>
            <person name="Pursley I."/>
            <person name="Horton D.L."/>
            <person name="Alikhan N.F."/>
            <person name="Baker D."/>
            <person name="Gharbi K."/>
            <person name="Hall N."/>
            <person name="Watson M."/>
            <person name="Adriaenssens E.M."/>
            <person name="Foster-Nyarko E."/>
            <person name="Jarju S."/>
            <person name="Secka A."/>
            <person name="Antonio M."/>
            <person name="Oren A."/>
            <person name="Chaudhuri R.R."/>
            <person name="La Ragione R."/>
            <person name="Hildebrand F."/>
            <person name="Pallen M.J."/>
        </authorList>
    </citation>
    <scope>NUCLEOTIDE SEQUENCE</scope>
    <source>
        <strain evidence="12">ChiSxjej5B17-1746</strain>
    </source>
</reference>
<evidence type="ECO:0000256" key="9">
    <source>
        <dbReference type="ARBA" id="ARBA00039149"/>
    </source>
</evidence>
<dbReference type="AlphaFoldDB" id="A0A9D1R0U5"/>
<evidence type="ECO:0000256" key="3">
    <source>
        <dbReference type="ARBA" id="ARBA00022723"/>
    </source>
</evidence>
<proteinExistence type="inferred from homology"/>
<evidence type="ECO:0000256" key="5">
    <source>
        <dbReference type="ARBA" id="ARBA00022785"/>
    </source>
</evidence>
<evidence type="ECO:0000256" key="11">
    <source>
        <dbReference type="HAMAP-Rule" id="MF_01633"/>
    </source>
</evidence>
<organism evidence="12 13">
    <name type="scientific">Candidatus Bilophila faecipullorum</name>
    <dbReference type="NCBI Taxonomy" id="2838482"/>
    <lineage>
        <taxon>Bacteria</taxon>
        <taxon>Pseudomonadati</taxon>
        <taxon>Thermodesulfobacteriota</taxon>
        <taxon>Desulfovibrionia</taxon>
        <taxon>Desulfovibrionales</taxon>
        <taxon>Desulfovibrionaceae</taxon>
        <taxon>Bilophila</taxon>
    </lineage>
</organism>
<feature type="binding site" evidence="11">
    <location>
        <position position="224"/>
    </location>
    <ligand>
        <name>Zn(2+)</name>
        <dbReference type="ChEBI" id="CHEBI:29105"/>
    </ligand>
</feature>
<dbReference type="Proteomes" id="UP000824264">
    <property type="component" value="Unassembled WGS sequence"/>
</dbReference>
<dbReference type="InterPro" id="IPR018317">
    <property type="entry name" value="QueC"/>
</dbReference>
<protein>
    <recommendedName>
        <fullName evidence="9 11">7-cyano-7-deazaguanine synthase</fullName>
        <ecNumber evidence="9 11">6.3.4.20</ecNumber>
    </recommendedName>
    <alternativeName>
        <fullName evidence="11">7-cyano-7-carbaguanine synthase</fullName>
    </alternativeName>
    <alternativeName>
        <fullName evidence="11">PreQ(0) synthase</fullName>
    </alternativeName>
    <alternativeName>
        <fullName evidence="11">Queuosine biosynthesis protein QueC</fullName>
    </alternativeName>
</protein>
<dbReference type="EMBL" id="DXGI01000404">
    <property type="protein sequence ID" value="HIW79626.1"/>
    <property type="molecule type" value="Genomic_DNA"/>
</dbReference>
<feature type="binding site" evidence="11">
    <location>
        <position position="218"/>
    </location>
    <ligand>
        <name>Zn(2+)</name>
        <dbReference type="ChEBI" id="CHEBI:29105"/>
    </ligand>
</feature>
<keyword evidence="2 11" id="KW-0436">Ligase</keyword>
<evidence type="ECO:0000256" key="2">
    <source>
        <dbReference type="ARBA" id="ARBA00022598"/>
    </source>
</evidence>
<evidence type="ECO:0000256" key="7">
    <source>
        <dbReference type="ARBA" id="ARBA00022840"/>
    </source>
</evidence>
<dbReference type="CDD" id="cd01995">
    <property type="entry name" value="QueC-like"/>
    <property type="match status" value="1"/>
</dbReference>